<reference evidence="1 2" key="1">
    <citation type="submission" date="2014-02" db="EMBL/GenBank/DDBJ databases">
        <title>The small core and large imbalanced accessory genome model reveals a collaborative survival strategy of Sorangium cellulosum strains in nature.</title>
        <authorList>
            <person name="Han K."/>
            <person name="Peng R."/>
            <person name="Blom J."/>
            <person name="Li Y.-Z."/>
        </authorList>
    </citation>
    <scope>NUCLEOTIDE SEQUENCE [LARGE SCALE GENOMIC DNA]</scope>
    <source>
        <strain evidence="1 2">So0157-25</strain>
    </source>
</reference>
<protein>
    <submittedName>
        <fullName evidence="1">Uncharacterized protein</fullName>
    </submittedName>
</protein>
<dbReference type="AlphaFoldDB" id="A0A150PL10"/>
<evidence type="ECO:0000313" key="1">
    <source>
        <dbReference type="EMBL" id="KYF56320.1"/>
    </source>
</evidence>
<proteinExistence type="predicted"/>
<dbReference type="SUPFAM" id="SSF48452">
    <property type="entry name" value="TPR-like"/>
    <property type="match status" value="1"/>
</dbReference>
<dbReference type="Proteomes" id="UP000075420">
    <property type="component" value="Unassembled WGS sequence"/>
</dbReference>
<dbReference type="InterPro" id="IPR027417">
    <property type="entry name" value="P-loop_NTPase"/>
</dbReference>
<dbReference type="InterPro" id="IPR011990">
    <property type="entry name" value="TPR-like_helical_dom_sf"/>
</dbReference>
<organism evidence="1 2">
    <name type="scientific">Sorangium cellulosum</name>
    <name type="common">Polyangium cellulosum</name>
    <dbReference type="NCBI Taxonomy" id="56"/>
    <lineage>
        <taxon>Bacteria</taxon>
        <taxon>Pseudomonadati</taxon>
        <taxon>Myxococcota</taxon>
        <taxon>Polyangia</taxon>
        <taxon>Polyangiales</taxon>
        <taxon>Polyangiaceae</taxon>
        <taxon>Sorangium</taxon>
    </lineage>
</organism>
<comment type="caution">
    <text evidence="1">The sequence shown here is derived from an EMBL/GenBank/DDBJ whole genome shotgun (WGS) entry which is preliminary data.</text>
</comment>
<sequence>MAMQRPLHLAEPTAEPERLARWALEQVNTGDRIGAIVGPVGAGKSSVLARLREEVRIVVVEPPPLRDGDAVFHALAQLAAAAGAADDAYEALASVRERAASAARRLSARDDVALVLRLPSSWSRLGAVSGRDQLIFRRRAVELLQGLRDAAGLRLVVLATTIDQALDRVLGLRGRVQHLPAPAVRLGALQDEALWGAYASHARRAADLLGEAPRATPIAARVLVGCLALGADETSTTHALASAAPLRPLLVLLSDRLARPEHRELAAGLASALAARGDLPLDVAERLAGLPEEHRPLLRDCVGYQPEAGSLRVTETVRLALGSASPEAHRALAEHYHTLDGQRSLAALDAERARAWLEKLHHLAHGGPETGPRWDEQTRDARELFWDRGRALSIDAQLPRPAAEVYRACVERFQDDAYAWHYLGYNLDRAGIEPLRAEEAFRMAAKLEGDNRWWHSRLVTFLVEQARYAGAEEAMRTALAQLDPDGSGVDEDPQLCRDFHGWVAAAWLDAGEVGRARRTFDLLPPEVVARDDVLRVLKWRLEDAEEAERLGDSVHPPGVRMDQRWRRPAQIAEQGPDGARLVEALPARVIAATEEAVALVVGVAIDGRHELVRTEITADEWQAANGWCPAERARGYLYLAYYEGGVQRVFAQDEPAPPWKGDEPAPDRLRHLRAWAAEAHAAAE</sequence>
<evidence type="ECO:0000313" key="2">
    <source>
        <dbReference type="Proteomes" id="UP000075420"/>
    </source>
</evidence>
<accession>A0A150PL10</accession>
<dbReference type="Gene3D" id="1.25.40.10">
    <property type="entry name" value="Tetratricopeptide repeat domain"/>
    <property type="match status" value="1"/>
</dbReference>
<gene>
    <name evidence="1" type="ORF">BE08_41920</name>
</gene>
<name>A0A150PL10_SORCE</name>
<dbReference type="SUPFAM" id="SSF52540">
    <property type="entry name" value="P-loop containing nucleoside triphosphate hydrolases"/>
    <property type="match status" value="1"/>
</dbReference>
<dbReference type="EMBL" id="JELY01001283">
    <property type="protein sequence ID" value="KYF56320.1"/>
    <property type="molecule type" value="Genomic_DNA"/>
</dbReference>